<keyword evidence="3" id="KW-1185">Reference proteome</keyword>
<feature type="region of interest" description="Disordered" evidence="1">
    <location>
        <begin position="1"/>
        <end position="24"/>
    </location>
</feature>
<dbReference type="Proteomes" id="UP000244336">
    <property type="component" value="Chromosome 7"/>
</dbReference>
<proteinExistence type="predicted"/>
<evidence type="ECO:0000313" key="2">
    <source>
        <dbReference type="EMBL" id="PUZ46850.1"/>
    </source>
</evidence>
<dbReference type="Gramene" id="PUZ46850">
    <property type="protein sequence ID" value="PUZ46850"/>
    <property type="gene ID" value="GQ55_7G115800"/>
</dbReference>
<accession>A0A2T7CU28</accession>
<evidence type="ECO:0000313" key="3">
    <source>
        <dbReference type="Proteomes" id="UP000244336"/>
    </source>
</evidence>
<name>A0A2T7CU28_9POAL</name>
<sequence length="177" mass="19329">MLEGKHDQIQRTPHGGGASCTGTQDSSSAHSLHVAGNLLALFMPSLLVPVAMRRGACDRSKNTCTTTGRFEKVFLSFRWHVLPDVVLCLRHAVGVRKMGGRQVAVVVVIRQVRWGDGEESIAGHGFRFQRRRPPLPFGVIPLLVKGGETQGMAAAIRSCKPGEPRACWFIYLRGKAS</sequence>
<evidence type="ECO:0000256" key="1">
    <source>
        <dbReference type="SAM" id="MobiDB-lite"/>
    </source>
</evidence>
<organism evidence="2 3">
    <name type="scientific">Panicum hallii var. hallii</name>
    <dbReference type="NCBI Taxonomy" id="1504633"/>
    <lineage>
        <taxon>Eukaryota</taxon>
        <taxon>Viridiplantae</taxon>
        <taxon>Streptophyta</taxon>
        <taxon>Embryophyta</taxon>
        <taxon>Tracheophyta</taxon>
        <taxon>Spermatophyta</taxon>
        <taxon>Magnoliopsida</taxon>
        <taxon>Liliopsida</taxon>
        <taxon>Poales</taxon>
        <taxon>Poaceae</taxon>
        <taxon>PACMAD clade</taxon>
        <taxon>Panicoideae</taxon>
        <taxon>Panicodae</taxon>
        <taxon>Paniceae</taxon>
        <taxon>Panicinae</taxon>
        <taxon>Panicum</taxon>
        <taxon>Panicum sect. Panicum</taxon>
    </lineage>
</organism>
<protein>
    <submittedName>
        <fullName evidence="2">Uncharacterized protein</fullName>
    </submittedName>
</protein>
<reference evidence="2 3" key="1">
    <citation type="submission" date="2018-04" db="EMBL/GenBank/DDBJ databases">
        <title>WGS assembly of Panicum hallii var. hallii HAL2.</title>
        <authorList>
            <person name="Lovell J."/>
            <person name="Jenkins J."/>
            <person name="Lowry D."/>
            <person name="Mamidi S."/>
            <person name="Sreedasyam A."/>
            <person name="Weng X."/>
            <person name="Barry K."/>
            <person name="Bonette J."/>
            <person name="Campitelli B."/>
            <person name="Daum C."/>
            <person name="Gordon S."/>
            <person name="Gould B."/>
            <person name="Lipzen A."/>
            <person name="MacQueen A."/>
            <person name="Palacio-Mejia J."/>
            <person name="Plott C."/>
            <person name="Shakirov E."/>
            <person name="Shu S."/>
            <person name="Yoshinaga Y."/>
            <person name="Zane M."/>
            <person name="Rokhsar D."/>
            <person name="Grimwood J."/>
            <person name="Schmutz J."/>
            <person name="Juenger T."/>
        </authorList>
    </citation>
    <scope>NUCLEOTIDE SEQUENCE [LARGE SCALE GENOMIC DNA]</scope>
    <source>
        <strain evidence="3">cv. HAL2</strain>
    </source>
</reference>
<dbReference type="EMBL" id="CM009755">
    <property type="protein sequence ID" value="PUZ46850.1"/>
    <property type="molecule type" value="Genomic_DNA"/>
</dbReference>
<dbReference type="AlphaFoldDB" id="A0A2T7CU28"/>
<gene>
    <name evidence="2" type="ORF">GQ55_7G115800</name>
</gene>